<evidence type="ECO:0000256" key="7">
    <source>
        <dbReference type="PROSITE-ProRule" id="PRU01360"/>
    </source>
</evidence>
<dbReference type="NCBIfam" id="TIGR04056">
    <property type="entry name" value="OMP_RagA_SusC"/>
    <property type="match status" value="1"/>
</dbReference>
<evidence type="ECO:0000259" key="9">
    <source>
        <dbReference type="Pfam" id="PF07715"/>
    </source>
</evidence>
<comment type="similarity">
    <text evidence="7">Belongs to the TonB-dependent receptor family.</text>
</comment>
<name>A0A1I0QBQ2_9FLAO</name>
<dbReference type="InterPro" id="IPR023997">
    <property type="entry name" value="TonB-dep_OMP_SusC/RagA_CS"/>
</dbReference>
<dbReference type="EMBL" id="FOIU01000001">
    <property type="protein sequence ID" value="SEW24461.1"/>
    <property type="molecule type" value="Genomic_DNA"/>
</dbReference>
<keyword evidence="6 7" id="KW-0998">Cell outer membrane</keyword>
<evidence type="ECO:0000256" key="5">
    <source>
        <dbReference type="ARBA" id="ARBA00023136"/>
    </source>
</evidence>
<dbReference type="Gene3D" id="2.170.130.10">
    <property type="entry name" value="TonB-dependent receptor, plug domain"/>
    <property type="match status" value="1"/>
</dbReference>
<dbReference type="OrthoDB" id="9768177at2"/>
<feature type="chain" id="PRO_5011571722" evidence="8">
    <location>
        <begin position="22"/>
        <end position="1032"/>
    </location>
</feature>
<evidence type="ECO:0000313" key="10">
    <source>
        <dbReference type="EMBL" id="SEW24461.1"/>
    </source>
</evidence>
<evidence type="ECO:0000256" key="6">
    <source>
        <dbReference type="ARBA" id="ARBA00023237"/>
    </source>
</evidence>
<evidence type="ECO:0000256" key="1">
    <source>
        <dbReference type="ARBA" id="ARBA00004571"/>
    </source>
</evidence>
<evidence type="ECO:0000256" key="3">
    <source>
        <dbReference type="ARBA" id="ARBA00022452"/>
    </source>
</evidence>
<evidence type="ECO:0000313" key="11">
    <source>
        <dbReference type="Proteomes" id="UP000199469"/>
    </source>
</evidence>
<feature type="domain" description="TonB-dependent receptor plug" evidence="9">
    <location>
        <begin position="154"/>
        <end position="284"/>
    </location>
</feature>
<dbReference type="PROSITE" id="PS52016">
    <property type="entry name" value="TONB_DEPENDENT_REC_3"/>
    <property type="match status" value="1"/>
</dbReference>
<dbReference type="InterPro" id="IPR039426">
    <property type="entry name" value="TonB-dep_rcpt-like"/>
</dbReference>
<dbReference type="GO" id="GO:0009279">
    <property type="term" value="C:cell outer membrane"/>
    <property type="evidence" value="ECO:0007669"/>
    <property type="project" value="UniProtKB-SubCell"/>
</dbReference>
<dbReference type="SUPFAM" id="SSF56935">
    <property type="entry name" value="Porins"/>
    <property type="match status" value="1"/>
</dbReference>
<reference evidence="11" key="1">
    <citation type="submission" date="2016-10" db="EMBL/GenBank/DDBJ databases">
        <authorList>
            <person name="Varghese N."/>
            <person name="Submissions S."/>
        </authorList>
    </citation>
    <scope>NUCLEOTIDE SEQUENCE [LARGE SCALE GENOMIC DNA]</scope>
    <source>
        <strain evidence="11">DSM 17724</strain>
    </source>
</reference>
<dbReference type="STRING" id="356305.SAMN05421841_1801"/>
<dbReference type="Pfam" id="PF07715">
    <property type="entry name" value="Plug"/>
    <property type="match status" value="1"/>
</dbReference>
<keyword evidence="5 7" id="KW-0472">Membrane</keyword>
<dbReference type="InterPro" id="IPR012910">
    <property type="entry name" value="Plug_dom"/>
</dbReference>
<organism evidence="10 11">
    <name type="scientific">Chryseobacterium wanjuense</name>
    <dbReference type="NCBI Taxonomy" id="356305"/>
    <lineage>
        <taxon>Bacteria</taxon>
        <taxon>Pseudomonadati</taxon>
        <taxon>Bacteroidota</taxon>
        <taxon>Flavobacteriia</taxon>
        <taxon>Flavobacteriales</taxon>
        <taxon>Weeksellaceae</taxon>
        <taxon>Chryseobacterium group</taxon>
        <taxon>Chryseobacterium</taxon>
    </lineage>
</organism>
<evidence type="ECO:0000256" key="4">
    <source>
        <dbReference type="ARBA" id="ARBA00022692"/>
    </source>
</evidence>
<comment type="subcellular location">
    <subcellularLocation>
        <location evidence="1 7">Cell outer membrane</location>
        <topology evidence="1 7">Multi-pass membrane protein</topology>
    </subcellularLocation>
</comment>
<dbReference type="InterPro" id="IPR036942">
    <property type="entry name" value="Beta-barrel_TonB_sf"/>
</dbReference>
<accession>A0A1I0QBQ2</accession>
<sequence>MKNVFGCIAALFFMDFSVLYAQQQRVSEHTVNFEIGKTSAKDAVQRFFKKSGIPYVYTEESLGKYTIEGVKCRDEAAVSCLKRILEGLPFEIFVNEDKVIIIRSKDNKKTADHSQTVYSIEKDTLKKALSLSAEKEQKIEEVILNGGYYTVKDRERTGSIVKVKAQAIENQPVTNVLSAIQGRMAGVNITQGSGVPGGGYDIQIRGRNSLRSITNSDIDGNQPLYVVDGVPIGGKMISPYSGVILPGANINPLNSINPSDIESIEILKDADATAIYGSRGANGVVLITTKKGKSGRLGLDVNTSYALSHALSNLELMNTAQYLGMRKQAFANDGISTYPAAAYDINGAWNQNRYTDWPKKLMGNTATLSNTQLSLHGGSSTTTFLLSLGHNEQSTVFMKDFKYVSNTLSNSITHHSEDKRFQLNISNLFSLQKNNVPRTDMTRQAYFLSPNAPELYHADGGLNWENNTFANPAALFNSTYSNENKQLLININMGYEILPQLRIKLNGGLNYQDYEETALQPNTMYNPTFALGQSSATSRASKSNQDRFSYILEPQVNWTFKKNSHELDALVGGTFQSEINEQGTMTGIGFESNAFIGNIGAAQTKIISDQLRTEYRYAAVFGRVNYQYRNKYILNITGRRDGSSRFGPNNKFANFGAVGAAWLFSKENFLSGTKWLSFGKLRGSYGTAGSDNIGDYQYLDTYTVSSSSLYNGITGLTPSRLYNPDYSWEKTRKLEIALELGFLKNKVNLTAAWYRNRSSSQLVGYQLPAMTGFTSVLANLDAVVQNTGLEFEASARPLSGKGLQWETSMNISFPRNKLISFPGLEGSTYANQYLIGRPTSIIKVYHLEGINQTGQYQFTDFNGDGKISSPDDNKVIENIGVKYFGGWNNTLRYKNWDFSFLIQFVTQRNRNYNNIMPVPGSMNNQPVQVLDVWSPENPNGFYMPYRSGSSASQILFQNSDAAISDASFIRLKNLQLGYRIPLRDSVLKEVKIYFQGQNLYTWTKYFGIDPEFLFMGFLPPLRTFSFGAQFNL</sequence>
<dbReference type="NCBIfam" id="TIGR04057">
    <property type="entry name" value="SusC_RagA_signa"/>
    <property type="match status" value="1"/>
</dbReference>
<gene>
    <name evidence="10" type="ORF">SAMN05421841_1801</name>
</gene>
<dbReference type="InterPro" id="IPR023996">
    <property type="entry name" value="TonB-dep_OMP_SusC/RagA"/>
</dbReference>
<keyword evidence="11" id="KW-1185">Reference proteome</keyword>
<dbReference type="InterPro" id="IPR037066">
    <property type="entry name" value="Plug_dom_sf"/>
</dbReference>
<feature type="signal peptide" evidence="8">
    <location>
        <begin position="1"/>
        <end position="21"/>
    </location>
</feature>
<keyword evidence="3 7" id="KW-1134">Transmembrane beta strand</keyword>
<proteinExistence type="inferred from homology"/>
<evidence type="ECO:0000256" key="8">
    <source>
        <dbReference type="SAM" id="SignalP"/>
    </source>
</evidence>
<keyword evidence="4 7" id="KW-0812">Transmembrane</keyword>
<dbReference type="RefSeq" id="WP_089791634.1">
    <property type="nucleotide sequence ID" value="NZ_FOIU01000001.1"/>
</dbReference>
<dbReference type="AlphaFoldDB" id="A0A1I0QBQ2"/>
<keyword evidence="2 7" id="KW-0813">Transport</keyword>
<protein>
    <submittedName>
        <fullName evidence="10">TonB-linked outer membrane protein, SusC/RagA family</fullName>
    </submittedName>
</protein>
<evidence type="ECO:0000256" key="2">
    <source>
        <dbReference type="ARBA" id="ARBA00022448"/>
    </source>
</evidence>
<dbReference type="Gene3D" id="2.40.170.20">
    <property type="entry name" value="TonB-dependent receptor, beta-barrel domain"/>
    <property type="match status" value="1"/>
</dbReference>
<dbReference type="Proteomes" id="UP000199469">
    <property type="component" value="Unassembled WGS sequence"/>
</dbReference>
<keyword evidence="8" id="KW-0732">Signal</keyword>